<dbReference type="EMBL" id="MU853426">
    <property type="protein sequence ID" value="KAK4131241.1"/>
    <property type="molecule type" value="Genomic_DNA"/>
</dbReference>
<dbReference type="AlphaFoldDB" id="A0AAN6ZAV2"/>
<sequence length="579" mass="63630">MESSRDQQHGMKVMVVGDSISHGREGDWTWRYRIWEWFNEQDIPVSFVGPYGGTVPADEYEPPRPPPLASEPDRPPPPFRTDGGYAAGVAPEFLDNSSHFAANGRQACQTKGLVAEQIAAYQPDFCFVELGFNDLGWGKASPSDTLASMKELVDRARSVKPDLKFAIANVPHRTEIPGREDLPLNTDIYNALLARWIPGWSSPESPIGLVRFCENYSCGGTNSEAAYDGLHPNALGEYQLAQAFSRTLISAFFIGRRELAIPEDIPPRPLPTPSNIKAVSGLCGIVVTWDAVYGAFAYDLRKRTANLPSWDSCRVACNRYDSQHTDRWTWEYQVRASGGGRVKSPWSSVVSAVANPQTAQPPSSIVTHATPTGLTVSWTPPDGPFAGDIDRYGVITFDYNQPGVFPSVIGVRAEQAEINGLVPGHCYAVAVETWTSIGRGPPATARSVMVGRGKPSIRGVHAVAIDERVAEIRWLTHPDAAGYRIWCRLKDSASSEASNQEFSICSQDCQLDGLVLGPDEEFALRYTFYDGPSWDHQFAVAAFNGSDMSRSEWVDVPRIEPGDMCLKKGDSVHINIRYG</sequence>
<dbReference type="InterPro" id="IPR036514">
    <property type="entry name" value="SGNH_hydro_sf"/>
</dbReference>
<evidence type="ECO:0000259" key="2">
    <source>
        <dbReference type="PROSITE" id="PS50853"/>
    </source>
</evidence>
<dbReference type="SMART" id="SM00060">
    <property type="entry name" value="FN3"/>
    <property type="match status" value="2"/>
</dbReference>
<dbReference type="Gene3D" id="2.60.40.10">
    <property type="entry name" value="Immunoglobulins"/>
    <property type="match status" value="1"/>
</dbReference>
<dbReference type="CDD" id="cd00063">
    <property type="entry name" value="FN3"/>
    <property type="match status" value="1"/>
</dbReference>
<feature type="domain" description="Fibronectin type-III" evidence="2">
    <location>
        <begin position="358"/>
        <end position="453"/>
    </location>
</feature>
<dbReference type="InterPro" id="IPR013830">
    <property type="entry name" value="SGNH_hydro"/>
</dbReference>
<accession>A0AAN6ZAV2</accession>
<name>A0AAN6ZAV2_9PEZI</name>
<organism evidence="3 4">
    <name type="scientific">Trichocladium antarcticum</name>
    <dbReference type="NCBI Taxonomy" id="1450529"/>
    <lineage>
        <taxon>Eukaryota</taxon>
        <taxon>Fungi</taxon>
        <taxon>Dikarya</taxon>
        <taxon>Ascomycota</taxon>
        <taxon>Pezizomycotina</taxon>
        <taxon>Sordariomycetes</taxon>
        <taxon>Sordariomycetidae</taxon>
        <taxon>Sordariales</taxon>
        <taxon>Chaetomiaceae</taxon>
        <taxon>Trichocladium</taxon>
    </lineage>
</organism>
<evidence type="ECO:0000313" key="3">
    <source>
        <dbReference type="EMBL" id="KAK4131241.1"/>
    </source>
</evidence>
<dbReference type="PANTHER" id="PTHR30383:SF5">
    <property type="entry name" value="SGNH HYDROLASE-TYPE ESTERASE DOMAIN-CONTAINING PROTEIN"/>
    <property type="match status" value="1"/>
</dbReference>
<dbReference type="Proteomes" id="UP001304895">
    <property type="component" value="Unassembled WGS sequence"/>
</dbReference>
<proteinExistence type="predicted"/>
<dbReference type="SUPFAM" id="SSF52266">
    <property type="entry name" value="SGNH hydrolase"/>
    <property type="match status" value="1"/>
</dbReference>
<reference evidence="3" key="1">
    <citation type="journal article" date="2023" name="Mol. Phylogenet. Evol.">
        <title>Genome-scale phylogeny and comparative genomics of the fungal order Sordariales.</title>
        <authorList>
            <person name="Hensen N."/>
            <person name="Bonometti L."/>
            <person name="Westerberg I."/>
            <person name="Brannstrom I.O."/>
            <person name="Guillou S."/>
            <person name="Cros-Aarteil S."/>
            <person name="Calhoun S."/>
            <person name="Haridas S."/>
            <person name="Kuo A."/>
            <person name="Mondo S."/>
            <person name="Pangilinan J."/>
            <person name="Riley R."/>
            <person name="LaButti K."/>
            <person name="Andreopoulos B."/>
            <person name="Lipzen A."/>
            <person name="Chen C."/>
            <person name="Yan M."/>
            <person name="Daum C."/>
            <person name="Ng V."/>
            <person name="Clum A."/>
            <person name="Steindorff A."/>
            <person name="Ohm R.A."/>
            <person name="Martin F."/>
            <person name="Silar P."/>
            <person name="Natvig D.O."/>
            <person name="Lalanne C."/>
            <person name="Gautier V."/>
            <person name="Ament-Velasquez S.L."/>
            <person name="Kruys A."/>
            <person name="Hutchinson M.I."/>
            <person name="Powell A.J."/>
            <person name="Barry K."/>
            <person name="Miller A.N."/>
            <person name="Grigoriev I.V."/>
            <person name="Debuchy R."/>
            <person name="Gladieux P."/>
            <person name="Hiltunen Thoren M."/>
            <person name="Johannesson H."/>
        </authorList>
    </citation>
    <scope>NUCLEOTIDE SEQUENCE</scope>
    <source>
        <strain evidence="3">CBS 123565</strain>
    </source>
</reference>
<keyword evidence="4" id="KW-1185">Reference proteome</keyword>
<gene>
    <name evidence="3" type="ORF">BT67DRAFT_388475</name>
</gene>
<protein>
    <submittedName>
        <fullName evidence="3">Carbohydrate esterase family 3 protein</fullName>
    </submittedName>
</protein>
<reference evidence="3" key="2">
    <citation type="submission" date="2023-05" db="EMBL/GenBank/DDBJ databases">
        <authorList>
            <consortium name="Lawrence Berkeley National Laboratory"/>
            <person name="Steindorff A."/>
            <person name="Hensen N."/>
            <person name="Bonometti L."/>
            <person name="Westerberg I."/>
            <person name="Brannstrom I.O."/>
            <person name="Guillou S."/>
            <person name="Cros-Aarteil S."/>
            <person name="Calhoun S."/>
            <person name="Haridas S."/>
            <person name="Kuo A."/>
            <person name="Mondo S."/>
            <person name="Pangilinan J."/>
            <person name="Riley R."/>
            <person name="Labutti K."/>
            <person name="Andreopoulos B."/>
            <person name="Lipzen A."/>
            <person name="Chen C."/>
            <person name="Yanf M."/>
            <person name="Daum C."/>
            <person name="Ng V."/>
            <person name="Clum A."/>
            <person name="Ohm R."/>
            <person name="Martin F."/>
            <person name="Silar P."/>
            <person name="Natvig D."/>
            <person name="Lalanne C."/>
            <person name="Gautier V."/>
            <person name="Ament-Velasquez S.L."/>
            <person name="Kruys A."/>
            <person name="Hutchinson M.I."/>
            <person name="Powell A.J."/>
            <person name="Barry K."/>
            <person name="Miller A.N."/>
            <person name="Grigoriev I.V."/>
            <person name="Debuchy R."/>
            <person name="Gladieux P."/>
            <person name="Thoren M.H."/>
            <person name="Johannesson H."/>
        </authorList>
    </citation>
    <scope>NUCLEOTIDE SEQUENCE</scope>
    <source>
        <strain evidence="3">CBS 123565</strain>
    </source>
</reference>
<dbReference type="Gene3D" id="3.40.50.1110">
    <property type="entry name" value="SGNH hydrolase"/>
    <property type="match status" value="1"/>
</dbReference>
<dbReference type="Pfam" id="PF13472">
    <property type="entry name" value="Lipase_GDSL_2"/>
    <property type="match status" value="1"/>
</dbReference>
<dbReference type="Pfam" id="PF00041">
    <property type="entry name" value="fn3"/>
    <property type="match status" value="1"/>
</dbReference>
<dbReference type="CDD" id="cd01833">
    <property type="entry name" value="XynB_like"/>
    <property type="match status" value="1"/>
</dbReference>
<dbReference type="PANTHER" id="PTHR30383">
    <property type="entry name" value="THIOESTERASE 1/PROTEASE 1/LYSOPHOSPHOLIPASE L1"/>
    <property type="match status" value="1"/>
</dbReference>
<feature type="region of interest" description="Disordered" evidence="1">
    <location>
        <begin position="54"/>
        <end position="81"/>
    </location>
</feature>
<dbReference type="PROSITE" id="PS50853">
    <property type="entry name" value="FN3"/>
    <property type="match status" value="1"/>
</dbReference>
<comment type="caution">
    <text evidence="3">The sequence shown here is derived from an EMBL/GenBank/DDBJ whole genome shotgun (WGS) entry which is preliminary data.</text>
</comment>
<evidence type="ECO:0000313" key="4">
    <source>
        <dbReference type="Proteomes" id="UP001304895"/>
    </source>
</evidence>
<dbReference type="InterPro" id="IPR051532">
    <property type="entry name" value="Ester_Hydrolysis_Enzymes"/>
</dbReference>
<dbReference type="SUPFAM" id="SSF49265">
    <property type="entry name" value="Fibronectin type III"/>
    <property type="match status" value="1"/>
</dbReference>
<dbReference type="InterPro" id="IPR036116">
    <property type="entry name" value="FN3_sf"/>
</dbReference>
<dbReference type="InterPro" id="IPR013783">
    <property type="entry name" value="Ig-like_fold"/>
</dbReference>
<dbReference type="InterPro" id="IPR003961">
    <property type="entry name" value="FN3_dom"/>
</dbReference>
<dbReference type="GO" id="GO:0004622">
    <property type="term" value="F:phosphatidylcholine lysophospholipase activity"/>
    <property type="evidence" value="ECO:0007669"/>
    <property type="project" value="TreeGrafter"/>
</dbReference>
<evidence type="ECO:0000256" key="1">
    <source>
        <dbReference type="SAM" id="MobiDB-lite"/>
    </source>
</evidence>
<feature type="compositionally biased region" description="Pro residues" evidence="1">
    <location>
        <begin position="63"/>
        <end position="79"/>
    </location>
</feature>